<evidence type="ECO:0000313" key="2">
    <source>
        <dbReference type="Proteomes" id="UP000828941"/>
    </source>
</evidence>
<accession>A0ACB9PTF6</accession>
<evidence type="ECO:0000313" key="1">
    <source>
        <dbReference type="EMBL" id="KAI4352017.1"/>
    </source>
</evidence>
<proteinExistence type="predicted"/>
<protein>
    <submittedName>
        <fullName evidence="1">Uncharacterized protein</fullName>
    </submittedName>
</protein>
<dbReference type="Proteomes" id="UP000828941">
    <property type="component" value="Chromosome 3"/>
</dbReference>
<organism evidence="1 2">
    <name type="scientific">Bauhinia variegata</name>
    <name type="common">Purple orchid tree</name>
    <name type="synonym">Phanera variegata</name>
    <dbReference type="NCBI Taxonomy" id="167791"/>
    <lineage>
        <taxon>Eukaryota</taxon>
        <taxon>Viridiplantae</taxon>
        <taxon>Streptophyta</taxon>
        <taxon>Embryophyta</taxon>
        <taxon>Tracheophyta</taxon>
        <taxon>Spermatophyta</taxon>
        <taxon>Magnoliopsida</taxon>
        <taxon>eudicotyledons</taxon>
        <taxon>Gunneridae</taxon>
        <taxon>Pentapetalae</taxon>
        <taxon>rosids</taxon>
        <taxon>fabids</taxon>
        <taxon>Fabales</taxon>
        <taxon>Fabaceae</taxon>
        <taxon>Cercidoideae</taxon>
        <taxon>Cercideae</taxon>
        <taxon>Bauhiniinae</taxon>
        <taxon>Bauhinia</taxon>
    </lineage>
</organism>
<comment type="caution">
    <text evidence="1">The sequence shown here is derived from an EMBL/GenBank/DDBJ whole genome shotgun (WGS) entry which is preliminary data.</text>
</comment>
<dbReference type="EMBL" id="CM039428">
    <property type="protein sequence ID" value="KAI4352017.1"/>
    <property type="molecule type" value="Genomic_DNA"/>
</dbReference>
<reference evidence="1 2" key="1">
    <citation type="journal article" date="2022" name="DNA Res.">
        <title>Chromosomal-level genome assembly of the orchid tree Bauhinia variegata (Leguminosae; Cercidoideae) supports the allotetraploid origin hypothesis of Bauhinia.</title>
        <authorList>
            <person name="Zhong Y."/>
            <person name="Chen Y."/>
            <person name="Zheng D."/>
            <person name="Pang J."/>
            <person name="Liu Y."/>
            <person name="Luo S."/>
            <person name="Meng S."/>
            <person name="Qian L."/>
            <person name="Wei D."/>
            <person name="Dai S."/>
            <person name="Zhou R."/>
        </authorList>
    </citation>
    <scope>NUCLEOTIDE SEQUENCE [LARGE SCALE GENOMIC DNA]</scope>
    <source>
        <strain evidence="1">BV-YZ2020</strain>
    </source>
</reference>
<gene>
    <name evidence="1" type="ORF">L6164_006307</name>
</gene>
<name>A0ACB9PTF6_BAUVA</name>
<sequence>MDTEAASSNRIYEDFEPFCKWHSDEGQDTLDIDLEGFKKEQLKVQVNNNKGILAIFGEKPLEASKWSRFRKEVNVPKDTVKDKIQARFSQTNGILSIVMPKKVIQPSTIEPGDKTKGADHATSSGIGSLDDKGSVWGVKISQKRAFKVAVVAAAVVLVVAIGTRIAQLVHGHPSQHLAAPNGHVVYV</sequence>
<keyword evidence="2" id="KW-1185">Reference proteome</keyword>